<accession>A0ACC3AN70</accession>
<dbReference type="Proteomes" id="UP001177260">
    <property type="component" value="Unassembled WGS sequence"/>
</dbReference>
<evidence type="ECO:0000313" key="1">
    <source>
        <dbReference type="EMBL" id="KAK1138884.1"/>
    </source>
</evidence>
<protein>
    <submittedName>
        <fullName evidence="1">Uncharacterized protein</fullName>
    </submittedName>
</protein>
<sequence length="60" mass="6998">MRLNDFCTLTFTAWQTNTSAPPTLLRVRVLPLQLNACRQRKIRDKLTTDILQYQSLKCTT</sequence>
<keyword evidence="2" id="KW-1185">Reference proteome</keyword>
<organism evidence="1 2">
    <name type="scientific">Aspergillus melleus</name>
    <dbReference type="NCBI Taxonomy" id="138277"/>
    <lineage>
        <taxon>Eukaryota</taxon>
        <taxon>Fungi</taxon>
        <taxon>Dikarya</taxon>
        <taxon>Ascomycota</taxon>
        <taxon>Pezizomycotina</taxon>
        <taxon>Eurotiomycetes</taxon>
        <taxon>Eurotiomycetidae</taxon>
        <taxon>Eurotiales</taxon>
        <taxon>Aspergillaceae</taxon>
        <taxon>Aspergillus</taxon>
        <taxon>Aspergillus subgen. Circumdati</taxon>
    </lineage>
</organism>
<comment type="caution">
    <text evidence="1">The sequence shown here is derived from an EMBL/GenBank/DDBJ whole genome shotgun (WGS) entry which is preliminary data.</text>
</comment>
<evidence type="ECO:0000313" key="2">
    <source>
        <dbReference type="Proteomes" id="UP001177260"/>
    </source>
</evidence>
<name>A0ACC3AN70_9EURO</name>
<gene>
    <name evidence="1" type="ORF">N8T08_001711</name>
</gene>
<dbReference type="EMBL" id="JAOPJF010000125">
    <property type="protein sequence ID" value="KAK1138884.1"/>
    <property type="molecule type" value="Genomic_DNA"/>
</dbReference>
<proteinExistence type="predicted"/>
<reference evidence="1 2" key="1">
    <citation type="journal article" date="2023" name="ACS Omega">
        <title>Identification of the Neoaspergillic Acid Biosynthesis Gene Cluster by Establishing an In Vitro CRISPR-Ribonucleoprotein Genetic System in Aspergillus melleus.</title>
        <authorList>
            <person name="Yuan B."/>
            <person name="Grau M.F."/>
            <person name="Murata R.M."/>
            <person name="Torok T."/>
            <person name="Venkateswaran K."/>
            <person name="Stajich J.E."/>
            <person name="Wang C.C.C."/>
        </authorList>
    </citation>
    <scope>NUCLEOTIDE SEQUENCE [LARGE SCALE GENOMIC DNA]</scope>
    <source>
        <strain evidence="1 2">IMV 1140</strain>
    </source>
</reference>